<keyword evidence="1" id="KW-1133">Transmembrane helix</keyword>
<keyword evidence="1" id="KW-0812">Transmembrane</keyword>
<reference evidence="2" key="1">
    <citation type="submission" date="2021-02" db="EMBL/GenBank/DDBJ databases">
        <authorList>
            <person name="Palmer J.M."/>
        </authorList>
    </citation>
    <scope>NUCLEOTIDE SEQUENCE</scope>
    <source>
        <strain evidence="2">SCRP734</strain>
    </source>
</reference>
<feature type="transmembrane region" description="Helical" evidence="1">
    <location>
        <begin position="108"/>
        <end position="127"/>
    </location>
</feature>
<name>A0A8T1WIX7_9STRA</name>
<accession>A0A8T1WIX7</accession>
<evidence type="ECO:0000313" key="3">
    <source>
        <dbReference type="Proteomes" id="UP000694044"/>
    </source>
</evidence>
<proteinExistence type="predicted"/>
<protein>
    <submittedName>
        <fullName evidence="2">Uncharacterized protein</fullName>
    </submittedName>
</protein>
<organism evidence="2 3">
    <name type="scientific">Phytophthora pseudosyringae</name>
    <dbReference type="NCBI Taxonomy" id="221518"/>
    <lineage>
        <taxon>Eukaryota</taxon>
        <taxon>Sar</taxon>
        <taxon>Stramenopiles</taxon>
        <taxon>Oomycota</taxon>
        <taxon>Peronosporomycetes</taxon>
        <taxon>Peronosporales</taxon>
        <taxon>Peronosporaceae</taxon>
        <taxon>Phytophthora</taxon>
    </lineage>
</organism>
<dbReference type="Proteomes" id="UP000694044">
    <property type="component" value="Unassembled WGS sequence"/>
</dbReference>
<evidence type="ECO:0000313" key="2">
    <source>
        <dbReference type="EMBL" id="KAG7392334.1"/>
    </source>
</evidence>
<feature type="transmembrane region" description="Helical" evidence="1">
    <location>
        <begin position="209"/>
        <end position="230"/>
    </location>
</feature>
<feature type="transmembrane region" description="Helical" evidence="1">
    <location>
        <begin position="139"/>
        <end position="165"/>
    </location>
</feature>
<dbReference type="AlphaFoldDB" id="A0A8T1WIX7"/>
<comment type="caution">
    <text evidence="2">The sequence shown here is derived from an EMBL/GenBank/DDBJ whole genome shotgun (WGS) entry which is preliminary data.</text>
</comment>
<feature type="transmembrane region" description="Helical" evidence="1">
    <location>
        <begin position="565"/>
        <end position="582"/>
    </location>
</feature>
<gene>
    <name evidence="2" type="ORF">PHYPSEUDO_000742</name>
</gene>
<evidence type="ECO:0000256" key="1">
    <source>
        <dbReference type="SAM" id="Phobius"/>
    </source>
</evidence>
<feature type="transmembrane region" description="Helical" evidence="1">
    <location>
        <begin position="471"/>
        <end position="493"/>
    </location>
</feature>
<dbReference type="EMBL" id="JAGDFM010000011">
    <property type="protein sequence ID" value="KAG7392334.1"/>
    <property type="molecule type" value="Genomic_DNA"/>
</dbReference>
<dbReference type="OrthoDB" id="163585at2759"/>
<keyword evidence="1" id="KW-0472">Membrane</keyword>
<sequence length="592" mass="66321">MPLKNLVQVSPIISNPPGKNRRSRSWGARALRTCGHLAESYNTLQVSHRGTYSVERLQAFQCYCEQTSVTRAVVVCILTPLPALLATLLLDCIPLRSPDDGWEANYMFWIRFFVSGVVINIGLTYQVKGMVNQLEISAMKCLGIAVGCLSVYVLTLMTIASVWIFPVPFGIILGVGPCLGIYLGVLYFAIGPKTLAANPTLARELKLQLYVLGVQAILITIYPAFSALYFEVSPHYRAGLVLLLPFTKLVMKNIVAWSCSHLEEYVPVVEVFSVEVFNALYASTCMQALNSEFATVVIVGLDAVHAVLSFHNLRLETRSIHQQQSALLRGPNQNKNMPGDIVATALVTSLHLRRFRTQSGKLIRVRSPLKHSMGLHESKQLDRLATHQRTFTSLEARDFNQGHVESNTSTNESTAASLMSAKLQKKSSGRIGPSELLVKFKKQPSFDSLSREALQVELVESTLRLLFRCEYIALAEYVECAVPMLFGIYLSVLRHLPSRYYYPQTRDMVPGQLKATLTNLCMYVALELASFVLMHATVRRKVGLSALYQLAFVLETQATQLQSRLFVWIIFILQFTLQHYGVDFTFRFAWMG</sequence>
<feature type="transmembrane region" description="Helical" evidence="1">
    <location>
        <begin position="72"/>
        <end position="96"/>
    </location>
</feature>
<keyword evidence="3" id="KW-1185">Reference proteome</keyword>
<feature type="transmembrane region" description="Helical" evidence="1">
    <location>
        <begin position="171"/>
        <end position="189"/>
    </location>
</feature>